<accession>A0A385YRT6</accession>
<dbReference type="Proteomes" id="UP000265725">
    <property type="component" value="Chromosome"/>
</dbReference>
<dbReference type="PANTHER" id="PTHR10000:SF25">
    <property type="entry name" value="PHOSPHATASE YKRA-RELATED"/>
    <property type="match status" value="1"/>
</dbReference>
<keyword evidence="1" id="KW-0378">Hydrolase</keyword>
<dbReference type="RefSeq" id="WP_119882841.1">
    <property type="nucleotide sequence ID" value="NZ_CP032418.1"/>
</dbReference>
<dbReference type="NCBIfam" id="TIGR00099">
    <property type="entry name" value="Cof-subfamily"/>
    <property type="match status" value="1"/>
</dbReference>
<dbReference type="InterPro" id="IPR006379">
    <property type="entry name" value="HAD-SF_hydro_IIB"/>
</dbReference>
<gene>
    <name evidence="1" type="ORF">D3873_04110</name>
</gene>
<dbReference type="NCBIfam" id="TIGR01484">
    <property type="entry name" value="HAD-SF-IIB"/>
    <property type="match status" value="1"/>
</dbReference>
<dbReference type="PANTHER" id="PTHR10000">
    <property type="entry name" value="PHOSPHOSERINE PHOSPHATASE"/>
    <property type="match status" value="1"/>
</dbReference>
<dbReference type="EMBL" id="CP032418">
    <property type="protein sequence ID" value="AYC29100.1"/>
    <property type="molecule type" value="Genomic_DNA"/>
</dbReference>
<dbReference type="SUPFAM" id="SSF56784">
    <property type="entry name" value="HAD-like"/>
    <property type="match status" value="1"/>
</dbReference>
<dbReference type="Gene3D" id="3.40.50.1000">
    <property type="entry name" value="HAD superfamily/HAD-like"/>
    <property type="match status" value="1"/>
</dbReference>
<dbReference type="SFLD" id="SFLDG01144">
    <property type="entry name" value="C2.B.4:_PGP_Like"/>
    <property type="match status" value="1"/>
</dbReference>
<protein>
    <submittedName>
        <fullName evidence="1">Cof-type HAD-IIB family hydrolase</fullName>
    </submittedName>
</protein>
<dbReference type="GO" id="GO:0016791">
    <property type="term" value="F:phosphatase activity"/>
    <property type="evidence" value="ECO:0007669"/>
    <property type="project" value="TreeGrafter"/>
</dbReference>
<proteinExistence type="predicted"/>
<dbReference type="PROSITE" id="PS01228">
    <property type="entry name" value="COF_1"/>
    <property type="match status" value="1"/>
</dbReference>
<dbReference type="Gene3D" id="3.30.1240.10">
    <property type="match status" value="1"/>
</dbReference>
<dbReference type="AlphaFoldDB" id="A0A385YRT6"/>
<name>A0A385YRT6_9BACL</name>
<dbReference type="SFLD" id="SFLDS00003">
    <property type="entry name" value="Haloacid_Dehalogenase"/>
    <property type="match status" value="1"/>
</dbReference>
<organism evidence="1 2">
    <name type="scientific">Paenisporosarcina cavernae</name>
    <dbReference type="NCBI Taxonomy" id="2320858"/>
    <lineage>
        <taxon>Bacteria</taxon>
        <taxon>Bacillati</taxon>
        <taxon>Bacillota</taxon>
        <taxon>Bacilli</taxon>
        <taxon>Bacillales</taxon>
        <taxon>Caryophanaceae</taxon>
        <taxon>Paenisporosarcina</taxon>
    </lineage>
</organism>
<dbReference type="KEGG" id="paek:D3873_04110"/>
<dbReference type="Pfam" id="PF08282">
    <property type="entry name" value="Hydrolase_3"/>
    <property type="match status" value="1"/>
</dbReference>
<evidence type="ECO:0000313" key="1">
    <source>
        <dbReference type="EMBL" id="AYC29100.1"/>
    </source>
</evidence>
<dbReference type="GO" id="GO:0000287">
    <property type="term" value="F:magnesium ion binding"/>
    <property type="evidence" value="ECO:0007669"/>
    <property type="project" value="TreeGrafter"/>
</dbReference>
<dbReference type="OrthoDB" id="9810101at2"/>
<dbReference type="GO" id="GO:0005829">
    <property type="term" value="C:cytosol"/>
    <property type="evidence" value="ECO:0007669"/>
    <property type="project" value="TreeGrafter"/>
</dbReference>
<dbReference type="SFLD" id="SFLDG01140">
    <property type="entry name" value="C2.B:_Phosphomannomutase_and_P"/>
    <property type="match status" value="1"/>
</dbReference>
<keyword evidence="2" id="KW-1185">Reference proteome</keyword>
<evidence type="ECO:0000313" key="2">
    <source>
        <dbReference type="Proteomes" id="UP000265725"/>
    </source>
</evidence>
<dbReference type="InterPro" id="IPR023214">
    <property type="entry name" value="HAD_sf"/>
</dbReference>
<dbReference type="InterPro" id="IPR036412">
    <property type="entry name" value="HAD-like_sf"/>
</dbReference>
<sequence length="256" mass="28801">MKKYLFFDIDGTLYNSKKQLSEKTIHSIQKAKEKGSEIFIATGRAPFMIRPVLEKLQIDSYVCFNGQYVVYKNDVFHTEAISNEKLQALQLFASNRQHPIVVMNEEKMIANKENHPFIDQAISSLHFPYPEVDNAIIGQNDIYQALVFCQEGEEEEYKRSFPHLKFVRWHDYSVDVLPGGGSKANAIEALREKLGVNVEDIIAFGDGLNDVEMIKAAGIGVVMGNGHRETIAVADHVTGHVDEEGLTEAMEKLGLI</sequence>
<dbReference type="PROSITE" id="PS01229">
    <property type="entry name" value="COF_2"/>
    <property type="match status" value="1"/>
</dbReference>
<reference evidence="2" key="1">
    <citation type="submission" date="2018-09" db="EMBL/GenBank/DDBJ databases">
        <authorList>
            <person name="Zhu H."/>
        </authorList>
    </citation>
    <scope>NUCLEOTIDE SEQUENCE [LARGE SCALE GENOMIC DNA]</scope>
    <source>
        <strain evidence="2">K2R23-3</strain>
    </source>
</reference>
<dbReference type="InterPro" id="IPR000150">
    <property type="entry name" value="Cof"/>
</dbReference>